<dbReference type="PANTHER" id="PTHR36924">
    <property type="entry name" value="ANTITOXIN HIGA-1"/>
    <property type="match status" value="1"/>
</dbReference>
<organism evidence="3">
    <name type="scientific">mine drainage metagenome</name>
    <dbReference type="NCBI Taxonomy" id="410659"/>
    <lineage>
        <taxon>unclassified sequences</taxon>
        <taxon>metagenomes</taxon>
        <taxon>ecological metagenomes</taxon>
    </lineage>
</organism>
<name>T1A3F6_9ZZZZ</name>
<reference evidence="3" key="2">
    <citation type="journal article" date="2014" name="ISME J.">
        <title>Microbial stratification in low pH oxic and suboxic macroscopic growths along an acid mine drainage.</title>
        <authorList>
            <person name="Mendez-Garcia C."/>
            <person name="Mesa V."/>
            <person name="Sprenger R.R."/>
            <person name="Richter M."/>
            <person name="Diez M.S."/>
            <person name="Solano J."/>
            <person name="Bargiela R."/>
            <person name="Golyshina O.V."/>
            <person name="Manteca A."/>
            <person name="Ramos J.L."/>
            <person name="Gallego J.R."/>
            <person name="Llorente I."/>
            <person name="Martins Dos Santos V.A."/>
            <person name="Jensen O.N."/>
            <person name="Pelaez A.I."/>
            <person name="Sanchez J."/>
            <person name="Ferrer M."/>
        </authorList>
    </citation>
    <scope>NUCLEOTIDE SEQUENCE</scope>
</reference>
<evidence type="ECO:0000259" key="2">
    <source>
        <dbReference type="PROSITE" id="PS50943"/>
    </source>
</evidence>
<dbReference type="InterPro" id="IPR013430">
    <property type="entry name" value="Toxin_antidote_HigA"/>
</dbReference>
<dbReference type="SMART" id="SM00530">
    <property type="entry name" value="HTH_XRE"/>
    <property type="match status" value="1"/>
</dbReference>
<keyword evidence="1" id="KW-0238">DNA-binding</keyword>
<protein>
    <submittedName>
        <fullName evidence="3">Addiction module antidote protein, HigA</fullName>
    </submittedName>
</protein>
<gene>
    <name evidence="4" type="ORF">B1B_01064</name>
    <name evidence="3" type="ORF">B2A_12179</name>
</gene>
<evidence type="ECO:0000256" key="1">
    <source>
        <dbReference type="ARBA" id="ARBA00023125"/>
    </source>
</evidence>
<dbReference type="PROSITE" id="PS50943">
    <property type="entry name" value="HTH_CROC1"/>
    <property type="match status" value="1"/>
</dbReference>
<proteinExistence type="predicted"/>
<dbReference type="EMBL" id="AUZY01000775">
    <property type="protein sequence ID" value="EQD77439.1"/>
    <property type="molecule type" value="Genomic_DNA"/>
</dbReference>
<dbReference type="SUPFAM" id="SSF47413">
    <property type="entry name" value="lambda repressor-like DNA-binding domains"/>
    <property type="match status" value="1"/>
</dbReference>
<comment type="caution">
    <text evidence="3">The sequence shown here is derived from an EMBL/GenBank/DDBJ whole genome shotgun (WGS) entry which is preliminary data.</text>
</comment>
<dbReference type="AlphaFoldDB" id="T1A3F6"/>
<dbReference type="CDD" id="cd00093">
    <property type="entry name" value="HTH_XRE"/>
    <property type="match status" value="1"/>
</dbReference>
<dbReference type="InterPro" id="IPR010982">
    <property type="entry name" value="Lambda_DNA-bd_dom_sf"/>
</dbReference>
<evidence type="ECO:0000313" key="3">
    <source>
        <dbReference type="EMBL" id="EQD36365.1"/>
    </source>
</evidence>
<sequence length="104" mass="11789">MTTKRKRLEPIHPGEILLEDFMKPMGVSINRLARDIVVPPGRISAIVNGKRAITADTALRLGKYFGVSPQTWMGLQTEHDLRVAQRVIGDEVERRVQRHAAYNE</sequence>
<dbReference type="EMBL" id="AUZZ01008779">
    <property type="protein sequence ID" value="EQD36365.1"/>
    <property type="molecule type" value="Genomic_DNA"/>
</dbReference>
<evidence type="ECO:0000313" key="4">
    <source>
        <dbReference type="EMBL" id="EQD77439.1"/>
    </source>
</evidence>
<dbReference type="Pfam" id="PF01381">
    <property type="entry name" value="HTH_3"/>
    <property type="match status" value="1"/>
</dbReference>
<dbReference type="NCBIfam" id="TIGR02607">
    <property type="entry name" value="antidote_HigA"/>
    <property type="match status" value="1"/>
</dbReference>
<dbReference type="PANTHER" id="PTHR36924:SF1">
    <property type="entry name" value="ANTITOXIN HIGA-1"/>
    <property type="match status" value="1"/>
</dbReference>
<accession>T1A3F6</accession>
<dbReference type="Gene3D" id="1.10.260.40">
    <property type="entry name" value="lambda repressor-like DNA-binding domains"/>
    <property type="match status" value="1"/>
</dbReference>
<dbReference type="InterPro" id="IPR001387">
    <property type="entry name" value="Cro/C1-type_HTH"/>
</dbReference>
<feature type="domain" description="HTH cro/C1-type" evidence="2">
    <location>
        <begin position="18"/>
        <end position="72"/>
    </location>
</feature>
<reference evidence="3" key="1">
    <citation type="submission" date="2013-08" db="EMBL/GenBank/DDBJ databases">
        <authorList>
            <person name="Mendez C."/>
            <person name="Richter M."/>
            <person name="Ferrer M."/>
            <person name="Sanchez J."/>
        </authorList>
    </citation>
    <scope>NUCLEOTIDE SEQUENCE</scope>
</reference>
<dbReference type="GO" id="GO:0003677">
    <property type="term" value="F:DNA binding"/>
    <property type="evidence" value="ECO:0007669"/>
    <property type="project" value="UniProtKB-KW"/>
</dbReference>